<evidence type="ECO:0000313" key="8">
    <source>
        <dbReference type="EMBL" id="HJB75423.1"/>
    </source>
</evidence>
<dbReference type="SUPFAM" id="SSF53383">
    <property type="entry name" value="PLP-dependent transferases"/>
    <property type="match status" value="1"/>
</dbReference>
<dbReference type="Pfam" id="PF03711">
    <property type="entry name" value="OKR_DC_1_C"/>
    <property type="match status" value="1"/>
</dbReference>
<comment type="caution">
    <text evidence="8">The sequence shown here is derived from an EMBL/GenBank/DDBJ whole genome shotgun (WGS) entry which is preliminary data.</text>
</comment>
<feature type="domain" description="Orn/Lys/Arg decarboxylase C-terminal" evidence="7">
    <location>
        <begin position="368"/>
        <end position="415"/>
    </location>
</feature>
<keyword evidence="5" id="KW-0456">Lyase</keyword>
<dbReference type="Proteomes" id="UP000823877">
    <property type="component" value="Unassembled WGS sequence"/>
</dbReference>
<evidence type="ECO:0000259" key="6">
    <source>
        <dbReference type="Pfam" id="PF01276"/>
    </source>
</evidence>
<evidence type="ECO:0000256" key="3">
    <source>
        <dbReference type="ARBA" id="ARBA00022793"/>
    </source>
</evidence>
<dbReference type="AlphaFoldDB" id="A0A9D2MKX5"/>
<evidence type="ECO:0000256" key="1">
    <source>
        <dbReference type="ARBA" id="ARBA00001933"/>
    </source>
</evidence>
<dbReference type="GO" id="GO:0016831">
    <property type="term" value="F:carboxy-lyase activity"/>
    <property type="evidence" value="ECO:0007669"/>
    <property type="project" value="UniProtKB-KW"/>
</dbReference>
<keyword evidence="3" id="KW-0210">Decarboxylase</keyword>
<evidence type="ECO:0000313" key="9">
    <source>
        <dbReference type="Proteomes" id="UP000823877"/>
    </source>
</evidence>
<organism evidence="8 9">
    <name type="scientific">Candidatus Eubacterium faecale</name>
    <dbReference type="NCBI Taxonomy" id="2838568"/>
    <lineage>
        <taxon>Bacteria</taxon>
        <taxon>Bacillati</taxon>
        <taxon>Bacillota</taxon>
        <taxon>Clostridia</taxon>
        <taxon>Eubacteriales</taxon>
        <taxon>Eubacteriaceae</taxon>
        <taxon>Eubacterium</taxon>
    </lineage>
</organism>
<evidence type="ECO:0000256" key="4">
    <source>
        <dbReference type="ARBA" id="ARBA00022898"/>
    </source>
</evidence>
<dbReference type="InterPro" id="IPR052357">
    <property type="entry name" value="Orn_Lys_Arg_decarboxylase-I"/>
</dbReference>
<dbReference type="EMBL" id="DWXN01000012">
    <property type="protein sequence ID" value="HJB75423.1"/>
    <property type="molecule type" value="Genomic_DNA"/>
</dbReference>
<evidence type="ECO:0000256" key="2">
    <source>
        <dbReference type="ARBA" id="ARBA00010671"/>
    </source>
</evidence>
<dbReference type="Pfam" id="PF01276">
    <property type="entry name" value="OKR_DC_1"/>
    <property type="match status" value="1"/>
</dbReference>
<dbReference type="InterPro" id="IPR008286">
    <property type="entry name" value="Prn/Lys/Arg_de-COase_C"/>
</dbReference>
<comment type="similarity">
    <text evidence="2">Belongs to the Orn/Lys/Arg decarboxylase class-I family.</text>
</comment>
<name>A0A9D2MKX5_9FIRM</name>
<dbReference type="InterPro" id="IPR015424">
    <property type="entry name" value="PyrdxlP-dep_Trfase"/>
</dbReference>
<feature type="domain" description="Orn/Lys/Arg decarboxylases family 1 pyridoxal-P attachment site" evidence="6">
    <location>
        <begin position="10"/>
        <end position="250"/>
    </location>
</feature>
<comment type="cofactor">
    <cofactor evidence="1">
        <name>pyridoxal 5'-phosphate</name>
        <dbReference type="ChEBI" id="CHEBI:597326"/>
    </cofactor>
</comment>
<keyword evidence="4" id="KW-0663">Pyridoxal phosphate</keyword>
<proteinExistence type="inferred from homology"/>
<gene>
    <name evidence="8" type="ORF">IAA37_07125</name>
</gene>
<evidence type="ECO:0000259" key="7">
    <source>
        <dbReference type="Pfam" id="PF03711"/>
    </source>
</evidence>
<dbReference type="PANTHER" id="PTHR43277">
    <property type="entry name" value="ARGININE DECARBOXYLASE"/>
    <property type="match status" value="1"/>
</dbReference>
<protein>
    <recommendedName>
        <fullName evidence="10">Aminotransferase class I/II-fold pyridoxal phosphate-dependent enzyme</fullName>
    </recommendedName>
</protein>
<reference evidence="8" key="2">
    <citation type="submission" date="2021-04" db="EMBL/GenBank/DDBJ databases">
        <authorList>
            <person name="Gilroy R."/>
        </authorList>
    </citation>
    <scope>NUCLEOTIDE SEQUENCE</scope>
    <source>
        <strain evidence="8">CHK188-16595</strain>
    </source>
</reference>
<sequence length="439" mass="49203">MLHDELKKLNKYPFHMPGHKRNKKFGICGADIDITEIAGYDDLHDPNGLIRETEEKLSCLYNSKSSALLVNGSTVGILSAVFAMTNEGDTVIVAANCHKSVYNACSLRKLNVLIANPEFDCRNGIYTRLRQEEIDRITAKHPEVKLIIITSPTYEGYISGIESSIPVLIDAAHGAHLPFCSFGNYPQGDIVISSLHKTLPALTQTAVANIYKEEWAFKFRHYLDIFETSSPSYVLMNSISVCTEYLENNRKDFFCFEKALKQFYESTKLNHLTFLVSDDPSKINLSVAGCAINGNELAEKLRNEYNIECESAQLRHIILMATIGDEESAFNKLSTALLKVDRTIPATRKPPLSRPLISDKIYSFAVSNHKTTQTEFERSAGKRSAEFVYAYPPGIPILFPNEKITQESINYIMALVANGVNIKSTGKLLPRFILTKQEQ</sequence>
<dbReference type="PANTHER" id="PTHR43277:SF4">
    <property type="entry name" value="ARGININE DECARBOXYLASE"/>
    <property type="match status" value="1"/>
</dbReference>
<dbReference type="InterPro" id="IPR015421">
    <property type="entry name" value="PyrdxlP-dep_Trfase_major"/>
</dbReference>
<evidence type="ECO:0000256" key="5">
    <source>
        <dbReference type="ARBA" id="ARBA00023239"/>
    </source>
</evidence>
<dbReference type="InterPro" id="IPR000310">
    <property type="entry name" value="Orn/Lys/Arg_deCO2ase_major_dom"/>
</dbReference>
<evidence type="ECO:0008006" key="10">
    <source>
        <dbReference type="Google" id="ProtNLM"/>
    </source>
</evidence>
<dbReference type="Gene3D" id="3.90.105.10">
    <property type="entry name" value="Molybdopterin biosynthesis moea protein, domain 2"/>
    <property type="match status" value="1"/>
</dbReference>
<reference evidence="8" key="1">
    <citation type="journal article" date="2021" name="PeerJ">
        <title>Extensive microbial diversity within the chicken gut microbiome revealed by metagenomics and culture.</title>
        <authorList>
            <person name="Gilroy R."/>
            <person name="Ravi A."/>
            <person name="Getino M."/>
            <person name="Pursley I."/>
            <person name="Horton D.L."/>
            <person name="Alikhan N.F."/>
            <person name="Baker D."/>
            <person name="Gharbi K."/>
            <person name="Hall N."/>
            <person name="Watson M."/>
            <person name="Adriaenssens E.M."/>
            <person name="Foster-Nyarko E."/>
            <person name="Jarju S."/>
            <person name="Secka A."/>
            <person name="Antonio M."/>
            <person name="Oren A."/>
            <person name="Chaudhuri R.R."/>
            <person name="La Ragione R."/>
            <person name="Hildebrand F."/>
            <person name="Pallen M.J."/>
        </authorList>
    </citation>
    <scope>NUCLEOTIDE SEQUENCE</scope>
    <source>
        <strain evidence="8">CHK188-16595</strain>
    </source>
</reference>
<dbReference type="Gene3D" id="3.40.640.10">
    <property type="entry name" value="Type I PLP-dependent aspartate aminotransferase-like (Major domain)"/>
    <property type="match status" value="1"/>
</dbReference>
<accession>A0A9D2MKX5</accession>